<dbReference type="PANTHER" id="PTHR16631:SF17">
    <property type="entry name" value="GLUCAN ENDO-1,3-BETA-GLUCOSIDASE BTGC"/>
    <property type="match status" value="1"/>
</dbReference>
<protein>
    <recommendedName>
        <fullName evidence="3">glucan endo-1,3-beta-D-glucosidase</fullName>
        <ecNumber evidence="3">3.2.1.39</ecNumber>
    </recommendedName>
    <alternativeName>
        <fullName evidence="13">Endo-1,3-beta-glucanase btgC</fullName>
    </alternativeName>
    <alternativeName>
        <fullName evidence="12">Laminarinase btgC</fullName>
    </alternativeName>
</protein>
<keyword evidence="4" id="KW-1003">Cell membrane</keyword>
<dbReference type="OrthoDB" id="77201at2759"/>
<keyword evidence="5" id="KW-0378">Hydrolase</keyword>
<evidence type="ECO:0000256" key="9">
    <source>
        <dbReference type="ARBA" id="ARBA00023316"/>
    </source>
</evidence>
<dbReference type="GO" id="GO:0000272">
    <property type="term" value="P:polysaccharide catabolic process"/>
    <property type="evidence" value="ECO:0007669"/>
    <property type="project" value="UniProtKB-KW"/>
</dbReference>
<evidence type="ECO:0000256" key="12">
    <source>
        <dbReference type="ARBA" id="ARBA00042373"/>
    </source>
</evidence>
<keyword evidence="6 15" id="KW-0472">Membrane</keyword>
<dbReference type="GO" id="GO:0016740">
    <property type="term" value="F:transferase activity"/>
    <property type="evidence" value="ECO:0007669"/>
    <property type="project" value="UniProtKB-KW"/>
</dbReference>
<dbReference type="PANTHER" id="PTHR16631">
    <property type="entry name" value="GLUCAN 1,3-BETA-GLUCOSIDASE"/>
    <property type="match status" value="1"/>
</dbReference>
<comment type="catalytic activity">
    <reaction evidence="1">
        <text>Hydrolysis of (1-&gt;3)-beta-D-glucosidic linkages in (1-&gt;3)-beta-D-glucans.</text>
        <dbReference type="EC" id="3.2.1.39"/>
    </reaction>
</comment>
<keyword evidence="15" id="KW-0812">Transmembrane</keyword>
<dbReference type="Gene3D" id="3.50.4.10">
    <property type="entry name" value="Hepatocyte Growth Factor"/>
    <property type="match status" value="1"/>
</dbReference>
<feature type="transmembrane region" description="Helical" evidence="15">
    <location>
        <begin position="36"/>
        <end position="58"/>
    </location>
</feature>
<dbReference type="Gene3D" id="3.20.20.80">
    <property type="entry name" value="Glycosidases"/>
    <property type="match status" value="2"/>
</dbReference>
<evidence type="ECO:0000256" key="1">
    <source>
        <dbReference type="ARBA" id="ARBA00000382"/>
    </source>
</evidence>
<dbReference type="STRING" id="1202772.A0A1V9Y4C3"/>
<feature type="region of interest" description="Disordered" evidence="14">
    <location>
        <begin position="311"/>
        <end position="368"/>
    </location>
</feature>
<evidence type="ECO:0000256" key="15">
    <source>
        <dbReference type="SAM" id="Phobius"/>
    </source>
</evidence>
<evidence type="ECO:0000256" key="2">
    <source>
        <dbReference type="ARBA" id="ARBA00004236"/>
    </source>
</evidence>
<dbReference type="GO" id="GO:0042973">
    <property type="term" value="F:glucan endo-1,3-beta-D-glucosidase activity"/>
    <property type="evidence" value="ECO:0007669"/>
    <property type="project" value="UniProtKB-EC"/>
</dbReference>
<comment type="subcellular location">
    <subcellularLocation>
        <location evidence="2">Cell membrane</location>
    </subcellularLocation>
</comment>
<feature type="compositionally biased region" description="Low complexity" evidence="14">
    <location>
        <begin position="313"/>
        <end position="323"/>
    </location>
</feature>
<dbReference type="AlphaFoldDB" id="A0A1V9Y4C3"/>
<dbReference type="GO" id="GO:0005886">
    <property type="term" value="C:plasma membrane"/>
    <property type="evidence" value="ECO:0007669"/>
    <property type="project" value="UniProtKB-SubCell"/>
</dbReference>
<dbReference type="InterPro" id="IPR050732">
    <property type="entry name" value="Beta-glucan_modifiers"/>
</dbReference>
<reference evidence="16 17" key="1">
    <citation type="journal article" date="2014" name="Genome Biol. Evol.">
        <title>The secreted proteins of Achlya hypogyna and Thraustotheca clavata identify the ancestral oomycete secretome and reveal gene acquisitions by horizontal gene transfer.</title>
        <authorList>
            <person name="Misner I."/>
            <person name="Blouin N."/>
            <person name="Leonard G."/>
            <person name="Richards T.A."/>
            <person name="Lane C.E."/>
        </authorList>
    </citation>
    <scope>NUCLEOTIDE SEQUENCE [LARGE SCALE GENOMIC DNA]</scope>
    <source>
        <strain evidence="16 17">ATCC 48635</strain>
    </source>
</reference>
<organism evidence="16 17">
    <name type="scientific">Achlya hypogyna</name>
    <name type="common">Oomycete</name>
    <name type="synonym">Protoachlya hypogyna</name>
    <dbReference type="NCBI Taxonomy" id="1202772"/>
    <lineage>
        <taxon>Eukaryota</taxon>
        <taxon>Sar</taxon>
        <taxon>Stramenopiles</taxon>
        <taxon>Oomycota</taxon>
        <taxon>Saprolegniomycetes</taxon>
        <taxon>Saprolegniales</taxon>
        <taxon>Achlyaceae</taxon>
        <taxon>Achlya</taxon>
    </lineage>
</organism>
<dbReference type="EMBL" id="JNBR01002935">
    <property type="protein sequence ID" value="OQR80562.1"/>
    <property type="molecule type" value="Genomic_DNA"/>
</dbReference>
<evidence type="ECO:0000256" key="11">
    <source>
        <dbReference type="ARBA" id="ARBA00037649"/>
    </source>
</evidence>
<evidence type="ECO:0000256" key="4">
    <source>
        <dbReference type="ARBA" id="ARBA00022475"/>
    </source>
</evidence>
<sequence length="436" mass="47039">MEQVAQSEAALRGDPAFLNNSLFLRRHINLRNGHHGAHFALFLAMLKSVFCLVAAFAATATASMGVCYDTYDFKNIDKHFTALSSRFQTVRTFQTYIYSDTRNVIDAASDHGLGIYAGVWIRDGMDFNKEIKAVIDGYHRHPNTVKAVFVGNEDLENGWNAQRVIEKITAARSALKAAGVNVRIGTVQTDGGWLNNPGLADVCDIMGVNIYSFFGGTLEGRWSAMVSKFGANKLMMTETGWPFGGGNYGNNVASYTNAVNYFHQVQNWMAAGNGGENVMYFMYHDNSGKWPEYEKHFGLADANGNWKFDFSGSATNPTSAPSSNPTPAPSSNPTSAPNPAPAPSSNPSPTYAPSPSSRAPGGKCGGPEWNTDYPGNDMFNFAMAGDFGSLLNKCCSKCQSTSGCAGYAIYNSRCYIKSAMQGRKTGANGVTAVKLA</sequence>
<dbReference type="SUPFAM" id="SSF51445">
    <property type="entry name" value="(Trans)glycosidases"/>
    <property type="match status" value="1"/>
</dbReference>
<evidence type="ECO:0000256" key="6">
    <source>
        <dbReference type="ARBA" id="ARBA00023136"/>
    </source>
</evidence>
<dbReference type="EC" id="3.2.1.39" evidence="3"/>
<keyword evidence="7" id="KW-0325">Glycoprotein</keyword>
<evidence type="ECO:0000256" key="3">
    <source>
        <dbReference type="ARBA" id="ARBA00012780"/>
    </source>
</evidence>
<dbReference type="Proteomes" id="UP000243579">
    <property type="component" value="Unassembled WGS sequence"/>
</dbReference>
<comment type="caution">
    <text evidence="16">The sequence shown here is derived from an EMBL/GenBank/DDBJ whole genome shotgun (WGS) entry which is preliminary data.</text>
</comment>
<name>A0A1V9Y4C3_ACHHY</name>
<evidence type="ECO:0000256" key="5">
    <source>
        <dbReference type="ARBA" id="ARBA00022801"/>
    </source>
</evidence>
<proteinExistence type="predicted"/>
<comment type="function">
    <text evidence="11">Glucanases play a role in cell expansion during growth, in cell-cell fusion during mating, and in spore release during sporulation. This enzyme may be involved in beta-glucan degradation. Active on laminarin and lichenan.</text>
</comment>
<keyword evidence="9" id="KW-0961">Cell wall biogenesis/degradation</keyword>
<evidence type="ECO:0000256" key="13">
    <source>
        <dbReference type="ARBA" id="ARBA00043078"/>
    </source>
</evidence>
<keyword evidence="8" id="KW-0119">Carbohydrate metabolism</keyword>
<evidence type="ECO:0000256" key="7">
    <source>
        <dbReference type="ARBA" id="ARBA00023180"/>
    </source>
</evidence>
<evidence type="ECO:0000256" key="14">
    <source>
        <dbReference type="SAM" id="MobiDB-lite"/>
    </source>
</evidence>
<gene>
    <name evidence="16" type="ORF">ACHHYP_17467</name>
</gene>
<evidence type="ECO:0000256" key="10">
    <source>
        <dbReference type="ARBA" id="ARBA00023326"/>
    </source>
</evidence>
<evidence type="ECO:0000313" key="16">
    <source>
        <dbReference type="EMBL" id="OQR80562.1"/>
    </source>
</evidence>
<keyword evidence="10" id="KW-0624">Polysaccharide degradation</keyword>
<keyword evidence="16" id="KW-0808">Transferase</keyword>
<evidence type="ECO:0000256" key="8">
    <source>
        <dbReference type="ARBA" id="ARBA00023277"/>
    </source>
</evidence>
<keyword evidence="15" id="KW-1133">Transmembrane helix</keyword>
<keyword evidence="17" id="KW-1185">Reference proteome</keyword>
<feature type="compositionally biased region" description="Pro residues" evidence="14">
    <location>
        <begin position="324"/>
        <end position="352"/>
    </location>
</feature>
<dbReference type="InterPro" id="IPR017853">
    <property type="entry name" value="GH"/>
</dbReference>
<dbReference type="GO" id="GO:0071555">
    <property type="term" value="P:cell wall organization"/>
    <property type="evidence" value="ECO:0007669"/>
    <property type="project" value="UniProtKB-KW"/>
</dbReference>
<evidence type="ECO:0000313" key="17">
    <source>
        <dbReference type="Proteomes" id="UP000243579"/>
    </source>
</evidence>
<accession>A0A1V9Y4C3</accession>